<keyword evidence="3" id="KW-0804">Transcription</keyword>
<dbReference type="PANTHER" id="PTHR33204:SF18">
    <property type="entry name" value="TRANSCRIPTIONAL REGULATORY PROTEIN"/>
    <property type="match status" value="1"/>
</dbReference>
<dbReference type="InterPro" id="IPR036390">
    <property type="entry name" value="WH_DNA-bd_sf"/>
</dbReference>
<dbReference type="InterPro" id="IPR002577">
    <property type="entry name" value="HTH_HxlR"/>
</dbReference>
<dbReference type="STRING" id="1447782.SAMN05444417_1976"/>
<gene>
    <name evidence="5" type="ORF">SAMN05444417_1976</name>
</gene>
<evidence type="ECO:0000313" key="5">
    <source>
        <dbReference type="EMBL" id="SHI84239.1"/>
    </source>
</evidence>
<dbReference type="PANTHER" id="PTHR33204">
    <property type="entry name" value="TRANSCRIPTIONAL REGULATOR, MARR FAMILY"/>
    <property type="match status" value="1"/>
</dbReference>
<dbReference type="EMBL" id="FQYO01000003">
    <property type="protein sequence ID" value="SHI84239.1"/>
    <property type="molecule type" value="Genomic_DNA"/>
</dbReference>
<keyword evidence="6" id="KW-1185">Reference proteome</keyword>
<sequence length="168" mass="17652">MGGMTAPCPIALTMDVLGDRWSLVVLRDIMFGGRRTFRDLLSGSPEGIASNILSARLKRLVAEGLLTKRPDPGHSQRVHYTLTAPAIALVPVMATLSAWGRAHRPGAGSACSCGQLAQLDGAADWQAVMDALTARHLADPEGGLTAPLPPILARLATPPGRAQTETMP</sequence>
<keyword evidence="1" id="KW-0805">Transcription regulation</keyword>
<dbReference type="GO" id="GO:0003677">
    <property type="term" value="F:DNA binding"/>
    <property type="evidence" value="ECO:0007669"/>
    <property type="project" value="UniProtKB-KW"/>
</dbReference>
<reference evidence="5 6" key="1">
    <citation type="submission" date="2016-11" db="EMBL/GenBank/DDBJ databases">
        <authorList>
            <person name="Jaros S."/>
            <person name="Januszkiewicz K."/>
            <person name="Wedrychowicz H."/>
        </authorList>
    </citation>
    <scope>NUCLEOTIDE SEQUENCE [LARGE SCALE GENOMIC DNA]</scope>
    <source>
        <strain evidence="5 6">DSM 100565</strain>
    </source>
</reference>
<proteinExistence type="predicted"/>
<dbReference type="SUPFAM" id="SSF46785">
    <property type="entry name" value="Winged helix' DNA-binding domain"/>
    <property type="match status" value="1"/>
</dbReference>
<dbReference type="OrthoDB" id="9782219at2"/>
<dbReference type="Gene3D" id="1.10.10.10">
    <property type="entry name" value="Winged helix-like DNA-binding domain superfamily/Winged helix DNA-binding domain"/>
    <property type="match status" value="1"/>
</dbReference>
<protein>
    <submittedName>
        <fullName evidence="5">Transcriptional regulator, HxlR family</fullName>
    </submittedName>
</protein>
<dbReference type="Proteomes" id="UP000184292">
    <property type="component" value="Unassembled WGS sequence"/>
</dbReference>
<accession>A0A1M6EFS8</accession>
<evidence type="ECO:0000313" key="6">
    <source>
        <dbReference type="Proteomes" id="UP000184292"/>
    </source>
</evidence>
<dbReference type="AlphaFoldDB" id="A0A1M6EFS8"/>
<dbReference type="InterPro" id="IPR036388">
    <property type="entry name" value="WH-like_DNA-bd_sf"/>
</dbReference>
<keyword evidence="2" id="KW-0238">DNA-binding</keyword>
<dbReference type="Pfam" id="PF01638">
    <property type="entry name" value="HxlR"/>
    <property type="match status" value="1"/>
</dbReference>
<evidence type="ECO:0000259" key="4">
    <source>
        <dbReference type="PROSITE" id="PS51118"/>
    </source>
</evidence>
<feature type="domain" description="HTH hxlR-type" evidence="4">
    <location>
        <begin position="8"/>
        <end position="108"/>
    </location>
</feature>
<evidence type="ECO:0000256" key="2">
    <source>
        <dbReference type="ARBA" id="ARBA00023125"/>
    </source>
</evidence>
<dbReference type="PROSITE" id="PS51118">
    <property type="entry name" value="HTH_HXLR"/>
    <property type="match status" value="1"/>
</dbReference>
<name>A0A1M6EFS8_9RHOB</name>
<evidence type="ECO:0000256" key="3">
    <source>
        <dbReference type="ARBA" id="ARBA00023163"/>
    </source>
</evidence>
<organism evidence="5 6">
    <name type="scientific">Wenxinia saemankumensis</name>
    <dbReference type="NCBI Taxonomy" id="1447782"/>
    <lineage>
        <taxon>Bacteria</taxon>
        <taxon>Pseudomonadati</taxon>
        <taxon>Pseudomonadota</taxon>
        <taxon>Alphaproteobacteria</taxon>
        <taxon>Rhodobacterales</taxon>
        <taxon>Roseobacteraceae</taxon>
        <taxon>Wenxinia</taxon>
    </lineage>
</organism>
<evidence type="ECO:0000256" key="1">
    <source>
        <dbReference type="ARBA" id="ARBA00023015"/>
    </source>
</evidence>